<feature type="region of interest" description="Disordered" evidence="4">
    <location>
        <begin position="298"/>
        <end position="334"/>
    </location>
</feature>
<name>A0ABV0NAP6_9TELE</name>
<dbReference type="InterPro" id="IPR002015">
    <property type="entry name" value="Proteasome/cyclosome_rpt"/>
</dbReference>
<dbReference type="Proteomes" id="UP001476798">
    <property type="component" value="Unassembled WGS sequence"/>
</dbReference>
<evidence type="ECO:0000256" key="1">
    <source>
        <dbReference type="ARBA" id="ARBA00002362"/>
    </source>
</evidence>
<feature type="compositionally biased region" description="Acidic residues" evidence="4">
    <location>
        <begin position="317"/>
        <end position="334"/>
    </location>
</feature>
<dbReference type="Pfam" id="PF01851">
    <property type="entry name" value="PC_rep"/>
    <property type="match status" value="1"/>
</dbReference>
<keyword evidence="3 7" id="KW-0647">Proteasome</keyword>
<dbReference type="GO" id="GO:0000502">
    <property type="term" value="C:proteasome complex"/>
    <property type="evidence" value="ECO:0007669"/>
    <property type="project" value="UniProtKB-KW"/>
</dbReference>
<proteinExistence type="predicted"/>
<dbReference type="InterPro" id="IPR040623">
    <property type="entry name" value="RPN2_C"/>
</dbReference>
<evidence type="ECO:0000256" key="4">
    <source>
        <dbReference type="SAM" id="MobiDB-lite"/>
    </source>
</evidence>
<dbReference type="InterPro" id="IPR011989">
    <property type="entry name" value="ARM-like"/>
</dbReference>
<dbReference type="InterPro" id="IPR016024">
    <property type="entry name" value="ARM-type_fold"/>
</dbReference>
<keyword evidence="2" id="KW-0677">Repeat</keyword>
<dbReference type="PANTHER" id="PTHR10943">
    <property type="entry name" value="26S PROTEASOME NON-ATPASE REGULATORY SUBUNIT"/>
    <property type="match status" value="1"/>
</dbReference>
<keyword evidence="5" id="KW-0472">Membrane</keyword>
<feature type="region of interest" description="Disordered" evidence="4">
    <location>
        <begin position="215"/>
        <end position="254"/>
    </location>
</feature>
<comment type="caution">
    <text evidence="7">The sequence shown here is derived from an EMBL/GenBank/DDBJ whole genome shotgun (WGS) entry which is preliminary data.</text>
</comment>
<keyword evidence="8" id="KW-1185">Reference proteome</keyword>
<comment type="function">
    <text evidence="1">Component of the 26S proteasome, a multiprotein complex involved in the ATP-dependent degradation of ubiquitinated proteins. This complex plays a key role in the maintenance of protein homeostasis by removing misfolded or damaged proteins, which could impair cellular functions, and by removing proteins whose functions are no longer required. Therefore, the proteasome participates in numerous cellular processes, including cell cycle progression, apoptosis, or DNA damage repair.</text>
</comment>
<dbReference type="Gene3D" id="1.25.10.10">
    <property type="entry name" value="Leucine-rich Repeat Variant"/>
    <property type="match status" value="1"/>
</dbReference>
<organism evidence="7 8">
    <name type="scientific">Goodea atripinnis</name>
    <dbReference type="NCBI Taxonomy" id="208336"/>
    <lineage>
        <taxon>Eukaryota</taxon>
        <taxon>Metazoa</taxon>
        <taxon>Chordata</taxon>
        <taxon>Craniata</taxon>
        <taxon>Vertebrata</taxon>
        <taxon>Euteleostomi</taxon>
        <taxon>Actinopterygii</taxon>
        <taxon>Neopterygii</taxon>
        <taxon>Teleostei</taxon>
        <taxon>Neoteleostei</taxon>
        <taxon>Acanthomorphata</taxon>
        <taxon>Ovalentaria</taxon>
        <taxon>Atherinomorphae</taxon>
        <taxon>Cyprinodontiformes</taxon>
        <taxon>Goodeidae</taxon>
        <taxon>Goodea</taxon>
    </lineage>
</organism>
<dbReference type="EMBL" id="JAHRIO010030259">
    <property type="protein sequence ID" value="MEQ2167623.1"/>
    <property type="molecule type" value="Genomic_DNA"/>
</dbReference>
<evidence type="ECO:0000259" key="6">
    <source>
        <dbReference type="Pfam" id="PF18004"/>
    </source>
</evidence>
<evidence type="ECO:0000313" key="8">
    <source>
        <dbReference type="Proteomes" id="UP001476798"/>
    </source>
</evidence>
<dbReference type="PANTHER" id="PTHR10943:SF2">
    <property type="entry name" value="26S PROTEASOME NON-ATPASE REGULATORY SUBUNIT 1"/>
    <property type="match status" value="1"/>
</dbReference>
<accession>A0ABV0NAP6</accession>
<feature type="compositionally biased region" description="Basic and acidic residues" evidence="4">
    <location>
        <begin position="221"/>
        <end position="253"/>
    </location>
</feature>
<feature type="domain" description="26S proteasome regulatory subunit RPN2 C-terminal" evidence="6">
    <location>
        <begin position="225"/>
        <end position="304"/>
    </location>
</feature>
<evidence type="ECO:0000256" key="5">
    <source>
        <dbReference type="SAM" id="Phobius"/>
    </source>
</evidence>
<evidence type="ECO:0000256" key="2">
    <source>
        <dbReference type="ARBA" id="ARBA00022737"/>
    </source>
</evidence>
<keyword evidence="5" id="KW-1133">Transmembrane helix</keyword>
<dbReference type="SUPFAM" id="SSF48371">
    <property type="entry name" value="ARM repeat"/>
    <property type="match status" value="1"/>
</dbReference>
<gene>
    <name evidence="7" type="primary">PSMD1_2</name>
    <name evidence="7" type="ORF">GOODEAATRI_005889</name>
</gene>
<keyword evidence="5" id="KW-0812">Transmembrane</keyword>
<protein>
    <submittedName>
        <fullName evidence="7">26S proteasome non-ATPase regulatory subunit 1</fullName>
    </submittedName>
</protein>
<reference evidence="7 8" key="1">
    <citation type="submission" date="2021-06" db="EMBL/GenBank/DDBJ databases">
        <authorList>
            <person name="Palmer J.M."/>
        </authorList>
    </citation>
    <scope>NUCLEOTIDE SEQUENCE [LARGE SCALE GENOMIC DNA]</scope>
    <source>
        <strain evidence="7 8">GA_2019</strain>
        <tissue evidence="7">Muscle</tissue>
    </source>
</reference>
<evidence type="ECO:0000256" key="3">
    <source>
        <dbReference type="ARBA" id="ARBA00022942"/>
    </source>
</evidence>
<dbReference type="Pfam" id="PF18004">
    <property type="entry name" value="RPN2_C"/>
    <property type="match status" value="1"/>
</dbReference>
<evidence type="ECO:0000313" key="7">
    <source>
        <dbReference type="EMBL" id="MEQ2167623.1"/>
    </source>
</evidence>
<feature type="transmembrane region" description="Helical" evidence="5">
    <location>
        <begin position="171"/>
        <end position="193"/>
    </location>
</feature>
<sequence length="334" mass="37573">MVTGSHEHRRRVCWGHSGSMNVLSLATCQWTPEQCPSVVSLLSESYNPHVRCGAAMALGICCAGTGNKEAINLLEPMTNDPVNYVRQGALIASGLIMIQQTEVTCPKVNQFRQLYAKVINDKHDDVMAKFGAILAQGILDAGGRNVSISLQSRTGHTHMPSVVGLLVFTQFWFWFPLSHFLSLAFTPTAIIGLNKDLKMPKVQYRSNCKPSTFAYPPALEVPKEKEKEKEGEKEKKDEEKEKEKEKEKKKEVEPNFQLLENPARVMPAQLKVLMMPESCRYQPFKPLHTGGIIILRDTSEEEEELVEPVSAHGPKIEEEEQEPEPPEPFEYIDE</sequence>